<keyword evidence="3" id="KW-1185">Reference proteome</keyword>
<dbReference type="Proteomes" id="UP000002008">
    <property type="component" value="Chromosome"/>
</dbReference>
<sequence length="165" mass="18690">MKRVVCLLSELPCACMNEPIGQRIARLRNELGWTQQELAERLAISRVAVSHIELGLSVPGERTITLLAGLFKREPLQLVAGTDYPPARAERLPFVTCRYTEVELQLALLARDCEWIAAVGPIATGRATAILDEWRIRLERLTQETTDRRELDLLAAARRNLDRYL</sequence>
<dbReference type="InParanoid" id="A9WJ73"/>
<dbReference type="CDD" id="cd00093">
    <property type="entry name" value="HTH_XRE"/>
    <property type="match status" value="1"/>
</dbReference>
<dbReference type="KEGG" id="cau:Caur_1120"/>
<accession>A9WJ73</accession>
<evidence type="ECO:0000259" key="1">
    <source>
        <dbReference type="PROSITE" id="PS50943"/>
    </source>
</evidence>
<name>A9WJ73_CHLAA</name>
<dbReference type="InterPro" id="IPR010982">
    <property type="entry name" value="Lambda_DNA-bd_dom_sf"/>
</dbReference>
<organism evidence="2 3">
    <name type="scientific">Chloroflexus aurantiacus (strain ATCC 29366 / DSM 635 / J-10-fl)</name>
    <dbReference type="NCBI Taxonomy" id="324602"/>
    <lineage>
        <taxon>Bacteria</taxon>
        <taxon>Bacillati</taxon>
        <taxon>Chloroflexota</taxon>
        <taxon>Chloroflexia</taxon>
        <taxon>Chloroflexales</taxon>
        <taxon>Chloroflexineae</taxon>
        <taxon>Chloroflexaceae</taxon>
        <taxon>Chloroflexus</taxon>
    </lineage>
</organism>
<dbReference type="EMBL" id="CP000909">
    <property type="protein sequence ID" value="ABY34350.1"/>
    <property type="molecule type" value="Genomic_DNA"/>
</dbReference>
<dbReference type="Gene3D" id="1.10.260.40">
    <property type="entry name" value="lambda repressor-like DNA-binding domains"/>
    <property type="match status" value="1"/>
</dbReference>
<dbReference type="HOGENOM" id="CLU_1607915_0_0_0"/>
<feature type="domain" description="HTH cro/C1-type" evidence="1">
    <location>
        <begin position="24"/>
        <end position="78"/>
    </location>
</feature>
<dbReference type="SUPFAM" id="SSF47413">
    <property type="entry name" value="lambda repressor-like DNA-binding domains"/>
    <property type="match status" value="1"/>
</dbReference>
<proteinExistence type="predicted"/>
<dbReference type="PATRIC" id="fig|324602.8.peg.1282"/>
<dbReference type="SMART" id="SM00530">
    <property type="entry name" value="HTH_XRE"/>
    <property type="match status" value="1"/>
</dbReference>
<dbReference type="Pfam" id="PF01381">
    <property type="entry name" value="HTH_3"/>
    <property type="match status" value="1"/>
</dbReference>
<dbReference type="PROSITE" id="PS50943">
    <property type="entry name" value="HTH_CROC1"/>
    <property type="match status" value="1"/>
</dbReference>
<gene>
    <name evidence="2" type="ordered locus">Caur_1120</name>
</gene>
<evidence type="ECO:0000313" key="2">
    <source>
        <dbReference type="EMBL" id="ABY34350.1"/>
    </source>
</evidence>
<dbReference type="EnsemblBacteria" id="ABY34350">
    <property type="protein sequence ID" value="ABY34350"/>
    <property type="gene ID" value="Caur_1120"/>
</dbReference>
<dbReference type="eggNOG" id="COG1476">
    <property type="taxonomic scope" value="Bacteria"/>
</dbReference>
<evidence type="ECO:0000313" key="3">
    <source>
        <dbReference type="Proteomes" id="UP000002008"/>
    </source>
</evidence>
<dbReference type="InterPro" id="IPR001387">
    <property type="entry name" value="Cro/C1-type_HTH"/>
</dbReference>
<protein>
    <submittedName>
        <fullName evidence="2">Helix-turn-helix domain protein</fullName>
    </submittedName>
</protein>
<dbReference type="AlphaFoldDB" id="A9WJ73"/>
<reference evidence="3" key="1">
    <citation type="journal article" date="2011" name="BMC Genomics">
        <title>Complete genome sequence of the filamentous anoxygenic phototrophic bacterium Chloroflexus aurantiacus.</title>
        <authorList>
            <person name="Tang K.H."/>
            <person name="Barry K."/>
            <person name="Chertkov O."/>
            <person name="Dalin E."/>
            <person name="Han C.S."/>
            <person name="Hauser L.J."/>
            <person name="Honchak B.M."/>
            <person name="Karbach L.E."/>
            <person name="Land M.L."/>
            <person name="Lapidus A."/>
            <person name="Larimer F.W."/>
            <person name="Mikhailova N."/>
            <person name="Pitluck S."/>
            <person name="Pierson B.K."/>
            <person name="Blankenship R.E."/>
        </authorList>
    </citation>
    <scope>NUCLEOTIDE SEQUENCE [LARGE SCALE GENOMIC DNA]</scope>
    <source>
        <strain evidence="3">ATCC 29366 / DSM 635 / J-10-fl</strain>
    </source>
</reference>
<dbReference type="GO" id="GO:0003677">
    <property type="term" value="F:DNA binding"/>
    <property type="evidence" value="ECO:0007669"/>
    <property type="project" value="InterPro"/>
</dbReference>